<reference evidence="6" key="1">
    <citation type="submission" date="2015-10" db="EMBL/GenBank/DDBJ databases">
        <title>Genome of Paenibacillus bovis sp. nov.</title>
        <authorList>
            <person name="Wu Z."/>
            <person name="Gao C."/>
            <person name="Liu Z."/>
            <person name="Zheng H."/>
        </authorList>
    </citation>
    <scope>NUCLEOTIDE SEQUENCE [LARGE SCALE GENOMIC DNA]</scope>
    <source>
        <strain evidence="6">BD3526</strain>
    </source>
</reference>
<evidence type="ECO:0000256" key="1">
    <source>
        <dbReference type="ARBA" id="ARBA00006153"/>
    </source>
</evidence>
<dbReference type="Proteomes" id="UP000078148">
    <property type="component" value="Chromosome"/>
</dbReference>
<evidence type="ECO:0000256" key="2">
    <source>
        <dbReference type="ARBA" id="ARBA00022801"/>
    </source>
</evidence>
<dbReference type="Pfam" id="PF01546">
    <property type="entry name" value="Peptidase_M20"/>
    <property type="match status" value="1"/>
</dbReference>
<dbReference type="SUPFAM" id="SSF55031">
    <property type="entry name" value="Bacterial exopeptidase dimerisation domain"/>
    <property type="match status" value="1"/>
</dbReference>
<comment type="similarity">
    <text evidence="1">Belongs to the peptidase M20 family.</text>
</comment>
<organism evidence="5 6">
    <name type="scientific">Paenibacillus bovis</name>
    <dbReference type="NCBI Taxonomy" id="1616788"/>
    <lineage>
        <taxon>Bacteria</taxon>
        <taxon>Bacillati</taxon>
        <taxon>Bacillota</taxon>
        <taxon>Bacilli</taxon>
        <taxon>Bacillales</taxon>
        <taxon>Paenibacillaceae</taxon>
        <taxon>Paenibacillus</taxon>
    </lineage>
</organism>
<dbReference type="InterPro" id="IPR002933">
    <property type="entry name" value="Peptidase_M20"/>
</dbReference>
<dbReference type="InterPro" id="IPR011650">
    <property type="entry name" value="Peptidase_M20_dimer"/>
</dbReference>
<comment type="cofactor">
    <cofactor evidence="3">
        <name>Zn(2+)</name>
        <dbReference type="ChEBI" id="CHEBI:29105"/>
    </cofactor>
    <text evidence="3">Binds 2 Zn(2+) ions per subunit.</text>
</comment>
<dbReference type="NCBIfam" id="NF006771">
    <property type="entry name" value="PRK09290.1-5"/>
    <property type="match status" value="1"/>
</dbReference>
<keyword evidence="6" id="KW-1185">Reference proteome</keyword>
<dbReference type="EMBL" id="CP013023">
    <property type="protein sequence ID" value="ANF94954.1"/>
    <property type="molecule type" value="Genomic_DNA"/>
</dbReference>
<gene>
    <name evidence="5" type="ORF">AR543_02160</name>
</gene>
<dbReference type="AlphaFoldDB" id="A0A172ZBD3"/>
<dbReference type="NCBIfam" id="TIGR01879">
    <property type="entry name" value="hydantase"/>
    <property type="match status" value="1"/>
</dbReference>
<dbReference type="GO" id="GO:0016813">
    <property type="term" value="F:hydrolase activity, acting on carbon-nitrogen (but not peptide) bonds, in linear amidines"/>
    <property type="evidence" value="ECO:0007669"/>
    <property type="project" value="InterPro"/>
</dbReference>
<dbReference type="OrthoDB" id="9808195at2"/>
<dbReference type="CDD" id="cd03884">
    <property type="entry name" value="M20_bAS"/>
    <property type="match status" value="1"/>
</dbReference>
<feature type="domain" description="Peptidase M20 dimerisation" evidence="4">
    <location>
        <begin position="211"/>
        <end position="306"/>
    </location>
</feature>
<evidence type="ECO:0000256" key="3">
    <source>
        <dbReference type="PIRSR" id="PIRSR001235-1"/>
    </source>
</evidence>
<dbReference type="STRING" id="1616788.AR543_02160"/>
<dbReference type="PANTHER" id="PTHR32494:SF5">
    <property type="entry name" value="ALLANTOATE AMIDOHYDROLASE"/>
    <property type="match status" value="1"/>
</dbReference>
<evidence type="ECO:0000259" key="4">
    <source>
        <dbReference type="Pfam" id="PF07687"/>
    </source>
</evidence>
<evidence type="ECO:0000313" key="6">
    <source>
        <dbReference type="Proteomes" id="UP000078148"/>
    </source>
</evidence>
<keyword evidence="2 5" id="KW-0378">Hydrolase</keyword>
<evidence type="ECO:0000313" key="5">
    <source>
        <dbReference type="EMBL" id="ANF94954.1"/>
    </source>
</evidence>
<keyword evidence="3" id="KW-0479">Metal-binding</keyword>
<dbReference type="Gene3D" id="3.30.70.360">
    <property type="match status" value="1"/>
</dbReference>
<dbReference type="PIRSF" id="PIRSF001235">
    <property type="entry name" value="Amidase_carbamoylase"/>
    <property type="match status" value="1"/>
</dbReference>
<dbReference type="KEGG" id="pbv:AR543_02160"/>
<protein>
    <submittedName>
        <fullName evidence="5">Zn-dependent hydrolase</fullName>
    </submittedName>
</protein>
<dbReference type="SUPFAM" id="SSF53187">
    <property type="entry name" value="Zn-dependent exopeptidases"/>
    <property type="match status" value="1"/>
</dbReference>
<reference evidence="5 6" key="2">
    <citation type="journal article" date="2016" name="Int. J. Syst. Evol. Microbiol.">
        <title>Paenibacillus bovis sp. nov., isolated from raw yak (Bos grunniens) milk.</title>
        <authorList>
            <person name="Gao C."/>
            <person name="Han J."/>
            <person name="Liu Z."/>
            <person name="Xu X."/>
            <person name="Hang F."/>
            <person name="Wu Z."/>
        </authorList>
    </citation>
    <scope>NUCLEOTIDE SEQUENCE [LARGE SCALE GENOMIC DNA]</scope>
    <source>
        <strain evidence="5 6">BD3526</strain>
    </source>
</reference>
<dbReference type="InterPro" id="IPR036264">
    <property type="entry name" value="Bact_exopeptidase_dim_dom"/>
</dbReference>
<feature type="binding site" evidence="3">
    <location>
        <position position="126"/>
    </location>
    <ligand>
        <name>Zn(2+)</name>
        <dbReference type="ChEBI" id="CHEBI:29105"/>
        <label>2</label>
    </ligand>
</feature>
<dbReference type="InterPro" id="IPR010158">
    <property type="entry name" value="Amidase_Cbmase"/>
</dbReference>
<feature type="binding site" evidence="3">
    <location>
        <position position="91"/>
    </location>
    <ligand>
        <name>Zn(2+)</name>
        <dbReference type="ChEBI" id="CHEBI:29105"/>
        <label>1</label>
    </ligand>
</feature>
<accession>A0A172ZBD3</accession>
<sequence length="412" mass="44364">MKQLQQRIEEHIEAISAFTATPGQGTTRLTYSPQDLQAREYIKAQMTHYGLTVREDGVGNIFGRLEGTQTDAPAVLVGSHFDSVPNGGSYDGPAGVIAGLEVAALFQENQIQPVYPLEVIAMVEEEGARFAGGLMGSRAMLGILDEQQFTHLQDKDGITTIQAMEQAGLDTSLPRIRDPRTIRAFLELHIEQGPILEEKGIPIGIVEAIVGLAQLEITVQGQAGHAGTTPMDRRADALVAAAGIIAALPGIAVETGDGSVITTGKLNVWPGGANVIPDKVVFTVDLRSGREENVQTLIRRTEELAASCEKGGITVSVQQQLYMKPKAMNTHIRSLLREKSEQLGITHCPINSGAGHDAMVFADVTDVGMLFIPSRNGLSHCPEEWSDAADIARAVQIFYETIKSLTEVNDHE</sequence>
<feature type="binding site" evidence="3">
    <location>
        <position position="189"/>
    </location>
    <ligand>
        <name>Zn(2+)</name>
        <dbReference type="ChEBI" id="CHEBI:29105"/>
        <label>1</label>
    </ligand>
</feature>
<keyword evidence="3" id="KW-0862">Zinc</keyword>
<proteinExistence type="inferred from homology"/>
<feature type="binding site" evidence="3">
    <location>
        <position position="80"/>
    </location>
    <ligand>
        <name>Zn(2+)</name>
        <dbReference type="ChEBI" id="CHEBI:29105"/>
        <label>1</label>
    </ligand>
</feature>
<dbReference type="Gene3D" id="3.40.630.10">
    <property type="entry name" value="Zn peptidases"/>
    <property type="match status" value="1"/>
</dbReference>
<dbReference type="PANTHER" id="PTHR32494">
    <property type="entry name" value="ALLANTOATE DEIMINASE-RELATED"/>
    <property type="match status" value="1"/>
</dbReference>
<name>A0A172ZBD3_9BACL</name>
<feature type="binding site" evidence="3">
    <location>
        <position position="380"/>
    </location>
    <ligand>
        <name>Zn(2+)</name>
        <dbReference type="ChEBI" id="CHEBI:29105"/>
        <label>2</label>
    </ligand>
</feature>
<dbReference type="GO" id="GO:0046872">
    <property type="term" value="F:metal ion binding"/>
    <property type="evidence" value="ECO:0007669"/>
    <property type="project" value="UniProtKB-KW"/>
</dbReference>
<feature type="binding site" evidence="3">
    <location>
        <position position="91"/>
    </location>
    <ligand>
        <name>Zn(2+)</name>
        <dbReference type="ChEBI" id="CHEBI:29105"/>
        <label>2</label>
    </ligand>
</feature>
<dbReference type="Pfam" id="PF07687">
    <property type="entry name" value="M20_dimer"/>
    <property type="match status" value="1"/>
</dbReference>
<dbReference type="RefSeq" id="WP_060531439.1">
    <property type="nucleotide sequence ID" value="NZ_CP013023.1"/>
</dbReference>